<dbReference type="Proteomes" id="UP000003423">
    <property type="component" value="Unassembled WGS sequence"/>
</dbReference>
<dbReference type="EMBL" id="AEXL02000087">
    <property type="protein sequence ID" value="EIJ66119.1"/>
    <property type="molecule type" value="Genomic_DNA"/>
</dbReference>
<reference evidence="1 2" key="1">
    <citation type="journal article" date="2012" name="J. Bacteriol.">
        <title>Genome sequence of "Candidatus Nitrosopumilus salaria" BD31, an ammonia-oxidizing archaeon from the San Francisco Bay estuary.</title>
        <authorList>
            <person name="Mosier A.C."/>
            <person name="Allen E.E."/>
            <person name="Kim M."/>
            <person name="Ferriera S."/>
            <person name="Francis C.A."/>
        </authorList>
    </citation>
    <scope>NUCLEOTIDE SEQUENCE [LARGE SCALE GENOMIC DNA]</scope>
    <source>
        <strain evidence="1 2">BD31</strain>
    </source>
</reference>
<dbReference type="PATRIC" id="fig|859350.6.peg.863"/>
<sequence length="54" mass="6084">MRCASCGNQASWRDPNCHKCDKPLHQKNCKGKSADCKCHALNEQIWAQKKVVAN</sequence>
<comment type="caution">
    <text evidence="1">The sequence shown here is derived from an EMBL/GenBank/DDBJ whole genome shotgun (WGS) entry which is preliminary data.</text>
</comment>
<gene>
    <name evidence="1" type="ORF">BD31_I0587</name>
</gene>
<organism evidence="1 2">
    <name type="scientific">Candidatus Nitrosopumilus salarius BD31</name>
    <dbReference type="NCBI Taxonomy" id="859350"/>
    <lineage>
        <taxon>Archaea</taxon>
        <taxon>Nitrososphaerota</taxon>
        <taxon>Nitrososphaeria</taxon>
        <taxon>Nitrosopumilales</taxon>
        <taxon>Nitrosopumilaceae</taxon>
        <taxon>Nitrosopumilus</taxon>
    </lineage>
</organism>
<protein>
    <submittedName>
        <fullName evidence="1">Uncharacterized protein</fullName>
    </submittedName>
</protein>
<dbReference type="AlphaFoldDB" id="I3D326"/>
<evidence type="ECO:0000313" key="1">
    <source>
        <dbReference type="EMBL" id="EIJ66119.1"/>
    </source>
</evidence>
<proteinExistence type="predicted"/>
<keyword evidence="2" id="KW-1185">Reference proteome</keyword>
<accession>I3D326</accession>
<name>I3D326_9ARCH</name>
<evidence type="ECO:0000313" key="2">
    <source>
        <dbReference type="Proteomes" id="UP000003423"/>
    </source>
</evidence>